<keyword evidence="4" id="KW-1185">Reference proteome</keyword>
<organism evidence="3 4">
    <name type="scientific">Microthyrium microscopicum</name>
    <dbReference type="NCBI Taxonomy" id="703497"/>
    <lineage>
        <taxon>Eukaryota</taxon>
        <taxon>Fungi</taxon>
        <taxon>Dikarya</taxon>
        <taxon>Ascomycota</taxon>
        <taxon>Pezizomycotina</taxon>
        <taxon>Dothideomycetes</taxon>
        <taxon>Dothideomycetes incertae sedis</taxon>
        <taxon>Microthyriales</taxon>
        <taxon>Microthyriaceae</taxon>
        <taxon>Microthyrium</taxon>
    </lineage>
</organism>
<dbReference type="InterPro" id="IPR036910">
    <property type="entry name" value="HMG_box_dom_sf"/>
</dbReference>
<dbReference type="InterPro" id="IPR006640">
    <property type="entry name" value="SprT-like_domain"/>
</dbReference>
<reference evidence="3" key="1">
    <citation type="journal article" date="2020" name="Stud. Mycol.">
        <title>101 Dothideomycetes genomes: a test case for predicting lifestyles and emergence of pathogens.</title>
        <authorList>
            <person name="Haridas S."/>
            <person name="Albert R."/>
            <person name="Binder M."/>
            <person name="Bloem J."/>
            <person name="Labutti K."/>
            <person name="Salamov A."/>
            <person name="Andreopoulos B."/>
            <person name="Baker S."/>
            <person name="Barry K."/>
            <person name="Bills G."/>
            <person name="Bluhm B."/>
            <person name="Cannon C."/>
            <person name="Castanera R."/>
            <person name="Culley D."/>
            <person name="Daum C."/>
            <person name="Ezra D."/>
            <person name="Gonzalez J."/>
            <person name="Henrissat B."/>
            <person name="Kuo A."/>
            <person name="Liang C."/>
            <person name="Lipzen A."/>
            <person name="Lutzoni F."/>
            <person name="Magnuson J."/>
            <person name="Mondo S."/>
            <person name="Nolan M."/>
            <person name="Ohm R."/>
            <person name="Pangilinan J."/>
            <person name="Park H.-J."/>
            <person name="Ramirez L."/>
            <person name="Alfaro M."/>
            <person name="Sun H."/>
            <person name="Tritt A."/>
            <person name="Yoshinaga Y."/>
            <person name="Zwiers L.-H."/>
            <person name="Turgeon B."/>
            <person name="Goodwin S."/>
            <person name="Spatafora J."/>
            <person name="Crous P."/>
            <person name="Grigoriev I."/>
        </authorList>
    </citation>
    <scope>NUCLEOTIDE SEQUENCE</scope>
    <source>
        <strain evidence="3">CBS 115976</strain>
    </source>
</reference>
<feature type="domain" description="SprT-like" evidence="2">
    <location>
        <begin position="332"/>
        <end position="508"/>
    </location>
</feature>
<dbReference type="CDD" id="cd00084">
    <property type="entry name" value="HMG-box_SF"/>
    <property type="match status" value="1"/>
</dbReference>
<dbReference type="Proteomes" id="UP000799302">
    <property type="component" value="Unassembled WGS sequence"/>
</dbReference>
<evidence type="ECO:0000313" key="3">
    <source>
        <dbReference type="EMBL" id="KAF2666691.1"/>
    </source>
</evidence>
<feature type="region of interest" description="Disordered" evidence="1">
    <location>
        <begin position="1"/>
        <end position="146"/>
    </location>
</feature>
<feature type="compositionally biased region" description="Low complexity" evidence="1">
    <location>
        <begin position="27"/>
        <end position="40"/>
    </location>
</feature>
<feature type="region of interest" description="Disordered" evidence="1">
    <location>
        <begin position="282"/>
        <end position="318"/>
    </location>
</feature>
<evidence type="ECO:0000313" key="4">
    <source>
        <dbReference type="Proteomes" id="UP000799302"/>
    </source>
</evidence>
<dbReference type="PANTHER" id="PTHR23099">
    <property type="entry name" value="TRANSCRIPTIONAL REGULATOR"/>
    <property type="match status" value="1"/>
</dbReference>
<feature type="compositionally biased region" description="Low complexity" evidence="1">
    <location>
        <begin position="86"/>
        <end position="103"/>
    </location>
</feature>
<gene>
    <name evidence="3" type="ORF">BT63DRAFT_315915</name>
</gene>
<feature type="compositionally biased region" description="Polar residues" evidence="1">
    <location>
        <begin position="182"/>
        <end position="208"/>
    </location>
</feature>
<feature type="region of interest" description="Disordered" evidence="1">
    <location>
        <begin position="182"/>
        <end position="269"/>
    </location>
</feature>
<sequence>MARLRIASDEENDSDDVFILKPKASQKYTSPSKSYSTPTKDASQTVPKKQRALRKLEPNAVLLAKPAALSPPPKSSARRIKKHTQSPSLEVSSKLKSESQSQSTMAISTEQKSKAGLISRTKRRVVESESDSDGSESDFAIPEPKSIAMISNRTATKPKNDLEIHKSLALLKISDAEEITIKDTSLNKNLSSRPSTATDQSRPTTSSGVGFDAFLVYEPKKHQSPAKIPQWTRPSTPPAQLSPPPKERLKSPSKSTRIPPSPFKPASDEFWSPTAVNGWIDHHSPHTPIISPKKNRFQSDSRFQSRSTSPSPIKSPKKIERAVKKSFNDRKEQLAVDFLIELDTKICNGKIAELSACTGGIKIVWNKKLQSTAGRANWKCTTTTHTHSDGTVDIEEKHFASIELADKVLDDELRLFNTIAHEFCHLTNFMISRVKNNPHGKEFKVWASKCTKAFSDRGVEVTTVHNYDIDYKYVWECTKCGIEYKRHSKSIDPEKHACGSCKEILVQIKPVPRKKAPASGYQLFIKENFQTVKKQNSGASHGAVMEILGKLYREKKAASSQASAGDDIDKLIKEVEVITLDD</sequence>
<protein>
    <recommendedName>
        <fullName evidence="2">SprT-like domain-containing protein</fullName>
    </recommendedName>
</protein>
<dbReference type="PANTHER" id="PTHR23099:SF0">
    <property type="entry name" value="GERM CELL NUCLEAR ACIDIC PROTEIN"/>
    <property type="match status" value="1"/>
</dbReference>
<dbReference type="EMBL" id="MU004238">
    <property type="protein sequence ID" value="KAF2666691.1"/>
    <property type="molecule type" value="Genomic_DNA"/>
</dbReference>
<evidence type="ECO:0000259" key="2">
    <source>
        <dbReference type="SMART" id="SM00731"/>
    </source>
</evidence>
<dbReference type="AlphaFoldDB" id="A0A6A6U538"/>
<name>A0A6A6U538_9PEZI</name>
<feature type="compositionally biased region" description="Low complexity" evidence="1">
    <location>
        <begin position="298"/>
        <end position="314"/>
    </location>
</feature>
<evidence type="ECO:0000256" key="1">
    <source>
        <dbReference type="SAM" id="MobiDB-lite"/>
    </source>
</evidence>
<dbReference type="Pfam" id="PF17283">
    <property type="entry name" value="Zn_ribbon_SprT"/>
    <property type="match status" value="1"/>
</dbReference>
<dbReference type="Pfam" id="PF10263">
    <property type="entry name" value="SprT-like"/>
    <property type="match status" value="1"/>
</dbReference>
<dbReference type="SMART" id="SM00731">
    <property type="entry name" value="SprT"/>
    <property type="match status" value="1"/>
</dbReference>
<dbReference type="GO" id="GO:0005634">
    <property type="term" value="C:nucleus"/>
    <property type="evidence" value="ECO:0007669"/>
    <property type="project" value="TreeGrafter"/>
</dbReference>
<dbReference type="OrthoDB" id="20772at2759"/>
<accession>A0A6A6U538</accession>
<proteinExistence type="predicted"/>
<dbReference type="Gene3D" id="1.10.30.10">
    <property type="entry name" value="High mobility group box domain"/>
    <property type="match status" value="1"/>
</dbReference>
<dbReference type="InterPro" id="IPR035240">
    <property type="entry name" value="SprT_Zn_ribbon"/>
</dbReference>
<dbReference type="SUPFAM" id="SSF47095">
    <property type="entry name" value="HMG-box"/>
    <property type="match status" value="1"/>
</dbReference>
<dbReference type="GO" id="GO:0006950">
    <property type="term" value="P:response to stress"/>
    <property type="evidence" value="ECO:0007669"/>
    <property type="project" value="UniProtKB-ARBA"/>
</dbReference>
<feature type="compositionally biased region" description="Pro residues" evidence="1">
    <location>
        <begin position="235"/>
        <end position="244"/>
    </location>
</feature>